<dbReference type="SMART" id="SM00353">
    <property type="entry name" value="HLH"/>
    <property type="match status" value="1"/>
</dbReference>
<evidence type="ECO:0000313" key="9">
    <source>
        <dbReference type="Proteomes" id="UP001604336"/>
    </source>
</evidence>
<evidence type="ECO:0000256" key="6">
    <source>
        <dbReference type="SAM" id="MobiDB-lite"/>
    </source>
</evidence>
<dbReference type="SUPFAM" id="SSF47459">
    <property type="entry name" value="HLH, helix-loop-helix DNA-binding domain"/>
    <property type="match status" value="1"/>
</dbReference>
<dbReference type="CDD" id="cd11449">
    <property type="entry name" value="bHLH_AtAIB_like"/>
    <property type="match status" value="1"/>
</dbReference>
<name>A0ABD1VTU7_9LAMI</name>
<feature type="region of interest" description="Disordered" evidence="6">
    <location>
        <begin position="310"/>
        <end position="355"/>
    </location>
</feature>
<evidence type="ECO:0000256" key="2">
    <source>
        <dbReference type="ARBA" id="ARBA00023015"/>
    </source>
</evidence>
<dbReference type="Pfam" id="PF14215">
    <property type="entry name" value="bHLH-MYC_N"/>
    <property type="match status" value="1"/>
</dbReference>
<keyword evidence="3 5" id="KW-0804">Transcription</keyword>
<dbReference type="Proteomes" id="UP001604336">
    <property type="component" value="Unassembled WGS sequence"/>
</dbReference>
<evidence type="ECO:0000256" key="1">
    <source>
        <dbReference type="ARBA" id="ARBA00004123"/>
    </source>
</evidence>
<dbReference type="GO" id="GO:0006355">
    <property type="term" value="P:regulation of DNA-templated transcription"/>
    <property type="evidence" value="ECO:0007669"/>
    <property type="project" value="UniProtKB-ARBA"/>
</dbReference>
<feature type="compositionally biased region" description="Basic and acidic residues" evidence="6">
    <location>
        <begin position="342"/>
        <end position="355"/>
    </location>
</feature>
<evidence type="ECO:0000256" key="4">
    <source>
        <dbReference type="ARBA" id="ARBA00023242"/>
    </source>
</evidence>
<reference evidence="9" key="1">
    <citation type="submission" date="2024-07" db="EMBL/GenBank/DDBJ databases">
        <title>Two chromosome-level genome assemblies of Korean endemic species Abeliophyllum distichum and Forsythia ovata (Oleaceae).</title>
        <authorList>
            <person name="Jang H."/>
        </authorList>
    </citation>
    <scope>NUCLEOTIDE SEQUENCE [LARGE SCALE GENOMIC DNA]</scope>
</reference>
<dbReference type="PANTHER" id="PTHR11514:SF53">
    <property type="entry name" value="TRANSCRIPTION FACTOR BHLH3"/>
    <property type="match status" value="1"/>
</dbReference>
<comment type="caution">
    <text evidence="8">The sequence shown here is derived from an EMBL/GenBank/DDBJ whole genome shotgun (WGS) entry which is preliminary data.</text>
</comment>
<dbReference type="PROSITE" id="PS50888">
    <property type="entry name" value="BHLH"/>
    <property type="match status" value="1"/>
</dbReference>
<feature type="domain" description="BHLH" evidence="7">
    <location>
        <begin position="345"/>
        <end position="394"/>
    </location>
</feature>
<evidence type="ECO:0000256" key="3">
    <source>
        <dbReference type="ARBA" id="ARBA00023163"/>
    </source>
</evidence>
<dbReference type="PANTHER" id="PTHR11514">
    <property type="entry name" value="MYC"/>
    <property type="match status" value="1"/>
</dbReference>
<keyword evidence="2 5" id="KW-0805">Transcription regulation</keyword>
<organism evidence="8 9">
    <name type="scientific">Abeliophyllum distichum</name>
    <dbReference type="NCBI Taxonomy" id="126358"/>
    <lineage>
        <taxon>Eukaryota</taxon>
        <taxon>Viridiplantae</taxon>
        <taxon>Streptophyta</taxon>
        <taxon>Embryophyta</taxon>
        <taxon>Tracheophyta</taxon>
        <taxon>Spermatophyta</taxon>
        <taxon>Magnoliopsida</taxon>
        <taxon>eudicotyledons</taxon>
        <taxon>Gunneridae</taxon>
        <taxon>Pentapetalae</taxon>
        <taxon>asterids</taxon>
        <taxon>lamiids</taxon>
        <taxon>Lamiales</taxon>
        <taxon>Oleaceae</taxon>
        <taxon>Forsythieae</taxon>
        <taxon>Abeliophyllum</taxon>
    </lineage>
</organism>
<accession>A0ABD1VTU7</accession>
<evidence type="ECO:0000259" key="7">
    <source>
        <dbReference type="PROSITE" id="PS50888"/>
    </source>
</evidence>
<dbReference type="InterPro" id="IPR011598">
    <property type="entry name" value="bHLH_dom"/>
</dbReference>
<protein>
    <recommendedName>
        <fullName evidence="5">Transcription factor</fullName>
        <shortName evidence="5">bHLH transcription factor</shortName>
    </recommendedName>
    <alternativeName>
        <fullName evidence="5">Basic helix-loop-helix protein</fullName>
    </alternativeName>
</protein>
<comment type="subcellular location">
    <subcellularLocation>
        <location evidence="1 5">Nucleus</location>
    </subcellularLocation>
</comment>
<dbReference type="Gene3D" id="4.10.280.10">
    <property type="entry name" value="Helix-loop-helix DNA-binding domain"/>
    <property type="match status" value="1"/>
</dbReference>
<dbReference type="AlphaFoldDB" id="A0ABD1VTU7"/>
<dbReference type="InterPro" id="IPR036638">
    <property type="entry name" value="HLH_DNA-bd_sf"/>
</dbReference>
<dbReference type="EMBL" id="JBFOLK010000001">
    <property type="protein sequence ID" value="KAL2540651.1"/>
    <property type="molecule type" value="Genomic_DNA"/>
</dbReference>
<dbReference type="InterPro" id="IPR025610">
    <property type="entry name" value="MYC/MYB_N"/>
</dbReference>
<proteinExistence type="predicted"/>
<dbReference type="GO" id="GO:0005634">
    <property type="term" value="C:nucleus"/>
    <property type="evidence" value="ECO:0007669"/>
    <property type="project" value="UniProtKB-SubCell"/>
</dbReference>
<evidence type="ECO:0000313" key="8">
    <source>
        <dbReference type="EMBL" id="KAL2540651.1"/>
    </source>
</evidence>
<keyword evidence="9" id="KW-1185">Reference proteome</keyword>
<sequence>MVDKFWLNEEDKAMMDSVLGSEGIEYFVWLASNKELLEFTVSGGDLGVHQGLCRILEGSDWTYAIYWQVSKLRSGKSALIWGDGHCREPKEGEDKGGNGTNNQNLAVENRKKHVLQKIRASLGRSEYDNVEPKLDRVSDVTMFYLASMYFAFPFDKPSIPSQSFNSGRSIWVSDEKSCLEHYQSRSYLAQSANFKTLVFVPTMSGVVEIGSRKSIPEDHYIIELVKSMFGKSNSTQAKTCPKLFGQELSLGGVKSGPISISFSPNVEDISGFPSVSYDTQTLGSGSQVCINTSNGNRIDDGEAKQFPQINPEIVGQSNSQVQEDLLRPDERKPRKRGRKPANGREEPLNHVEAERQRREKLNQQFYALRAVVPKISKMDKASLLGDAIAYITDLQKKISNLESEKEMVVNKQKQCAIPDIDFQSRHEDAVVQVSYPLNSHPISGVVTTLREHQVTAQECNVSISDKAEVVHTFSIQTQGGTADQLKGKLAAALLK</sequence>
<dbReference type="InterPro" id="IPR045084">
    <property type="entry name" value="AIB/MYC-like"/>
</dbReference>
<evidence type="ECO:0000256" key="5">
    <source>
        <dbReference type="RuleBase" id="RU369104"/>
    </source>
</evidence>
<keyword evidence="4 5" id="KW-0539">Nucleus</keyword>
<gene>
    <name evidence="8" type="ORF">Adt_01629</name>
</gene>
<dbReference type="Pfam" id="PF00010">
    <property type="entry name" value="HLH"/>
    <property type="match status" value="1"/>
</dbReference>